<evidence type="ECO:0000313" key="4">
    <source>
        <dbReference type="Proteomes" id="UP000233649"/>
    </source>
</evidence>
<evidence type="ECO:0000256" key="1">
    <source>
        <dbReference type="SAM" id="Phobius"/>
    </source>
</evidence>
<sequence>MGRLFTKIYKGVIVACLCLASLPPAAVLAVDPAAPTTFTIDDVQVAHNIVETGDSLVSFKYTIAYSSGQPTTPANKLFHFRLMDTDGIIQLGAIEPYAYYNAGYDMGYSAFYFAADDAPEWETALILKMVGNPQYWEIPPEVNYTLTTSDYSQLETKKENQTLMGSWIIEVCRTLEINWVQKLLTETDQGTVFNEYGSAYGKGTIPGLQTMCPKIFSTQTQGLDMTRRVWVMTKLDEWAHQWDGTIIGDILEGLASIFNNVTSWQMITSLICIVMVIGLFIWGRVKYANNHGAMIASSYILAGGTDMGLFNGVLLAMIVTIYAAYASYVLMGRHA</sequence>
<evidence type="ECO:0000256" key="2">
    <source>
        <dbReference type="SAM" id="SignalP"/>
    </source>
</evidence>
<keyword evidence="1" id="KW-1133">Transmembrane helix</keyword>
<comment type="caution">
    <text evidence="3">The sequence shown here is derived from an EMBL/GenBank/DDBJ whole genome shotgun (WGS) entry which is preliminary data.</text>
</comment>
<feature type="signal peptide" evidence="2">
    <location>
        <begin position="1"/>
        <end position="29"/>
    </location>
</feature>
<dbReference type="EMBL" id="PHFD01000082">
    <property type="protein sequence ID" value="PKH47769.1"/>
    <property type="molecule type" value="Genomic_DNA"/>
</dbReference>
<protein>
    <submittedName>
        <fullName evidence="3">Uncharacterized protein</fullName>
    </submittedName>
</protein>
<dbReference type="AlphaFoldDB" id="A0A2J1E022"/>
<keyword evidence="1" id="KW-0812">Transmembrane</keyword>
<name>A0A2J1E022_9CHLR</name>
<accession>A0A2J1E022</accession>
<feature type="transmembrane region" description="Helical" evidence="1">
    <location>
        <begin position="308"/>
        <end position="331"/>
    </location>
</feature>
<keyword evidence="2" id="KW-0732">Signal</keyword>
<feature type="chain" id="PRO_5014362277" evidence="2">
    <location>
        <begin position="30"/>
        <end position="335"/>
    </location>
</feature>
<reference evidence="3 4" key="1">
    <citation type="journal article" date="2017" name="FEMS Microbiol. Ecol.">
        <title>Reconstructed genomes of novel Dehalococcoides mccartyi strains from 1,2,3,4-tetrachlorodibenzo-p-dioxin-dechlorinating enrichment cultures reveal divergent reductive dehalogenase gene profiles.</title>
        <authorList>
            <person name="Dam H.T."/>
            <person name="Vollmers J."/>
            <person name="Kaster A.K."/>
            <person name="Haggblom M.M."/>
        </authorList>
    </citation>
    <scope>NUCLEOTIDE SEQUENCE [LARGE SCALE GENOMIC DNA]</scope>
    <source>
        <strain evidence="3 4">H1-3-2.001</strain>
    </source>
</reference>
<gene>
    <name evidence="3" type="ORF">CVH13_00246</name>
</gene>
<feature type="transmembrane region" description="Helical" evidence="1">
    <location>
        <begin position="264"/>
        <end position="287"/>
    </location>
</feature>
<proteinExistence type="predicted"/>
<organism evidence="3 4">
    <name type="scientific">Dehalococcoides mccartyi</name>
    <dbReference type="NCBI Taxonomy" id="61435"/>
    <lineage>
        <taxon>Bacteria</taxon>
        <taxon>Bacillati</taxon>
        <taxon>Chloroflexota</taxon>
        <taxon>Dehalococcoidia</taxon>
        <taxon>Dehalococcoidales</taxon>
        <taxon>Dehalococcoidaceae</taxon>
        <taxon>Dehalococcoides</taxon>
    </lineage>
</organism>
<dbReference type="Proteomes" id="UP000233649">
    <property type="component" value="Unassembled WGS sequence"/>
</dbReference>
<keyword evidence="1" id="KW-0472">Membrane</keyword>
<evidence type="ECO:0000313" key="3">
    <source>
        <dbReference type="EMBL" id="PKH47769.1"/>
    </source>
</evidence>